<evidence type="ECO:0000313" key="3">
    <source>
        <dbReference type="EMBL" id="KFB07337.1"/>
    </source>
</evidence>
<feature type="region of interest" description="Disordered" evidence="1">
    <location>
        <begin position="142"/>
        <end position="183"/>
    </location>
</feature>
<organism evidence="3 4">
    <name type="scientific">Malacoplasma iowae DK-CPA</name>
    <dbReference type="NCBI Taxonomy" id="1394179"/>
    <lineage>
        <taxon>Bacteria</taxon>
        <taxon>Bacillati</taxon>
        <taxon>Mycoplasmatota</taxon>
        <taxon>Mycoplasmoidales</taxon>
        <taxon>Mycoplasmoidaceae</taxon>
        <taxon>Malacoplasma</taxon>
    </lineage>
</organism>
<keyword evidence="2" id="KW-1133">Transmembrane helix</keyword>
<keyword evidence="2" id="KW-0472">Membrane</keyword>
<dbReference type="EMBL" id="AWQU01000086">
    <property type="protein sequence ID" value="KFB07337.1"/>
    <property type="molecule type" value="Genomic_DNA"/>
</dbReference>
<protein>
    <submittedName>
        <fullName evidence="3">Uncharacterized protein</fullName>
    </submittedName>
</protein>
<evidence type="ECO:0000256" key="2">
    <source>
        <dbReference type="SAM" id="Phobius"/>
    </source>
</evidence>
<gene>
    <name evidence="3" type="ORF">P271_169</name>
</gene>
<comment type="caution">
    <text evidence="3">The sequence shown here is derived from an EMBL/GenBank/DDBJ whole genome shotgun (WGS) entry which is preliminary data.</text>
</comment>
<evidence type="ECO:0000313" key="4">
    <source>
        <dbReference type="Proteomes" id="UP000028523"/>
    </source>
</evidence>
<dbReference type="RefSeq" id="WP_036452443.1">
    <property type="nucleotide sequence ID" value="NZ_AWQU01000086.1"/>
</dbReference>
<accession>A0A084U301</accession>
<proteinExistence type="predicted"/>
<reference evidence="3 4" key="1">
    <citation type="journal article" date="2014" name="PLoS ONE">
        <title>Reduction of Hydrogen Peroxide Accumulation and Toxicity by a Catalase from Mycoplasma iowae.</title>
        <authorList>
            <person name="Pritchard R.E."/>
            <person name="Prassinos A.J."/>
            <person name="Osborne J.D."/>
            <person name="Raviv Z."/>
            <person name="Balish M.F."/>
        </authorList>
    </citation>
    <scope>NUCLEOTIDE SEQUENCE [LARGE SCALE GENOMIC DNA]</scope>
    <source>
        <strain evidence="3 4">DK-CPA</strain>
    </source>
</reference>
<sequence>MIDVTKINHYKKINKLLSLIIICWTANILLAIVGLGIGIFGISINKNSNEINPFMIVGISILILFLASSYLVNFFIVKKIKRIILEINDVNTPELLILANWCIGSPVSKSLTLKNKIKILVNGGDETQKMLEDLYKQKQEEKKELEKMDKNENKEINSSGEVTKKETKEKNKEFKENKEKNKK</sequence>
<dbReference type="AlphaFoldDB" id="A0A084U301"/>
<evidence type="ECO:0000256" key="1">
    <source>
        <dbReference type="SAM" id="MobiDB-lite"/>
    </source>
</evidence>
<feature type="transmembrane region" description="Helical" evidence="2">
    <location>
        <begin position="16"/>
        <end position="42"/>
    </location>
</feature>
<feature type="compositionally biased region" description="Basic and acidic residues" evidence="1">
    <location>
        <begin position="142"/>
        <end position="155"/>
    </location>
</feature>
<feature type="compositionally biased region" description="Basic and acidic residues" evidence="1">
    <location>
        <begin position="162"/>
        <end position="183"/>
    </location>
</feature>
<keyword evidence="2" id="KW-0812">Transmembrane</keyword>
<keyword evidence="4" id="KW-1185">Reference proteome</keyword>
<name>A0A084U301_MALIO</name>
<feature type="transmembrane region" description="Helical" evidence="2">
    <location>
        <begin position="54"/>
        <end position="77"/>
    </location>
</feature>
<dbReference type="Proteomes" id="UP000028523">
    <property type="component" value="Unassembled WGS sequence"/>
</dbReference>